<evidence type="ECO:0008006" key="4">
    <source>
        <dbReference type="Google" id="ProtNLM"/>
    </source>
</evidence>
<dbReference type="AlphaFoldDB" id="U4L845"/>
<dbReference type="Proteomes" id="UP000018144">
    <property type="component" value="Unassembled WGS sequence"/>
</dbReference>
<organism evidence="2 3">
    <name type="scientific">Pyronema omphalodes (strain CBS 100304)</name>
    <name type="common">Pyronema confluens</name>
    <dbReference type="NCBI Taxonomy" id="1076935"/>
    <lineage>
        <taxon>Eukaryota</taxon>
        <taxon>Fungi</taxon>
        <taxon>Dikarya</taxon>
        <taxon>Ascomycota</taxon>
        <taxon>Pezizomycotina</taxon>
        <taxon>Pezizomycetes</taxon>
        <taxon>Pezizales</taxon>
        <taxon>Pyronemataceae</taxon>
        <taxon>Pyronema</taxon>
    </lineage>
</organism>
<feature type="signal peptide" evidence="1">
    <location>
        <begin position="1"/>
        <end position="18"/>
    </location>
</feature>
<protein>
    <recommendedName>
        <fullName evidence="4">Ubiquitin 3 binding protein But2 C-terminal domain-containing protein</fullName>
    </recommendedName>
</protein>
<evidence type="ECO:0000313" key="2">
    <source>
        <dbReference type="EMBL" id="CCX13017.1"/>
    </source>
</evidence>
<evidence type="ECO:0000313" key="3">
    <source>
        <dbReference type="Proteomes" id="UP000018144"/>
    </source>
</evidence>
<proteinExistence type="predicted"/>
<evidence type="ECO:0000256" key="1">
    <source>
        <dbReference type="SAM" id="SignalP"/>
    </source>
</evidence>
<gene>
    <name evidence="2" type="ORF">PCON_12610</name>
</gene>
<keyword evidence="1" id="KW-0732">Signal</keyword>
<name>U4L845_PYROM</name>
<dbReference type="EMBL" id="HF935761">
    <property type="protein sequence ID" value="CCX13017.1"/>
    <property type="molecule type" value="Genomic_DNA"/>
</dbReference>
<dbReference type="OrthoDB" id="4657524at2759"/>
<accession>U4L845</accession>
<feature type="chain" id="PRO_5004651203" description="Ubiquitin 3 binding protein But2 C-terminal domain-containing protein" evidence="1">
    <location>
        <begin position="19"/>
        <end position="249"/>
    </location>
</feature>
<keyword evidence="3" id="KW-1185">Reference proteome</keyword>
<reference evidence="2 3" key="1">
    <citation type="journal article" date="2013" name="PLoS Genet.">
        <title>The genome and development-dependent transcriptomes of Pyronema confluens: a window into fungal evolution.</title>
        <authorList>
            <person name="Traeger S."/>
            <person name="Altegoer F."/>
            <person name="Freitag M."/>
            <person name="Gabaldon T."/>
            <person name="Kempken F."/>
            <person name="Kumar A."/>
            <person name="Marcet-Houben M."/>
            <person name="Poggeler S."/>
            <person name="Stajich J.E."/>
            <person name="Nowrousian M."/>
        </authorList>
    </citation>
    <scope>NUCLEOTIDE SEQUENCE [LARGE SCALE GENOMIC DNA]</scope>
    <source>
        <strain evidence="3">CBS 100304</strain>
        <tissue evidence="2">Vegetative mycelium</tissue>
    </source>
</reference>
<sequence length="249" mass="27352">MFYTLFSLFVLVSGVTNALPQFDQSAWSGSHDADVFTPGIIVDPRCAASPSNNVCPAKLQSGNALVTATHININEDMSVAKPSKNIIRAGWSLSQSLGALTEESTIALFDFPHGMESKQCRFQFVSDDGDRLDGISDVYNIWSFRKWGPKPTAMTTFWNKPQRDQVVATFTTYLKDSLYKTTNEKYVHRFFFGPGGEEGSFPCPSGGQVAWEVASAIKTNAIDRIMNIGGASGLGIEILGMDSRWPMQK</sequence>